<keyword evidence="7 9" id="KW-0173">Coenzyme A biosynthesis</keyword>
<dbReference type="InterPro" id="IPR014729">
    <property type="entry name" value="Rossmann-like_a/b/a_fold"/>
</dbReference>
<keyword evidence="3 9" id="KW-0548">Nucleotidyltransferase</keyword>
<comment type="function">
    <text evidence="9">Reversibly transfers an adenylyl group from ATP to 4'-phosphopantetheine, yielding dephospho-CoA (dPCoA) and pyrophosphate.</text>
</comment>
<feature type="binding site" evidence="9">
    <location>
        <position position="40"/>
    </location>
    <ligand>
        <name>substrate</name>
    </ligand>
</feature>
<evidence type="ECO:0000313" key="12">
    <source>
        <dbReference type="Proteomes" id="UP000823123"/>
    </source>
</evidence>
<evidence type="ECO:0000313" key="11">
    <source>
        <dbReference type="EMBL" id="MBK1469087.1"/>
    </source>
</evidence>
<comment type="cofactor">
    <cofactor evidence="9">
        <name>Mg(2+)</name>
        <dbReference type="ChEBI" id="CHEBI:18420"/>
    </cofactor>
</comment>
<feature type="domain" description="Cytidyltransferase-like" evidence="10">
    <location>
        <begin position="4"/>
        <end position="130"/>
    </location>
</feature>
<keyword evidence="4 9" id="KW-0547">Nucleotide-binding</keyword>
<dbReference type="GO" id="GO:0004595">
    <property type="term" value="F:pantetheine-phosphate adenylyltransferase activity"/>
    <property type="evidence" value="ECO:0007669"/>
    <property type="project" value="UniProtKB-EC"/>
</dbReference>
<evidence type="ECO:0000256" key="6">
    <source>
        <dbReference type="ARBA" id="ARBA00022842"/>
    </source>
</evidence>
<evidence type="ECO:0000256" key="2">
    <source>
        <dbReference type="ARBA" id="ARBA00022679"/>
    </source>
</evidence>
<dbReference type="PANTHER" id="PTHR21342">
    <property type="entry name" value="PHOSPHOPANTETHEINE ADENYLYLTRANSFERASE"/>
    <property type="match status" value="1"/>
</dbReference>
<comment type="catalytic activity">
    <reaction evidence="8 9">
        <text>(R)-4'-phosphopantetheine + ATP + H(+) = 3'-dephospho-CoA + diphosphate</text>
        <dbReference type="Rhea" id="RHEA:19801"/>
        <dbReference type="ChEBI" id="CHEBI:15378"/>
        <dbReference type="ChEBI" id="CHEBI:30616"/>
        <dbReference type="ChEBI" id="CHEBI:33019"/>
        <dbReference type="ChEBI" id="CHEBI:57328"/>
        <dbReference type="ChEBI" id="CHEBI:61723"/>
        <dbReference type="EC" id="2.7.7.3"/>
    </reaction>
</comment>
<dbReference type="InterPro" id="IPR004821">
    <property type="entry name" value="Cyt_trans-like"/>
</dbReference>
<feature type="binding site" evidence="9">
    <location>
        <position position="72"/>
    </location>
    <ligand>
        <name>substrate</name>
    </ligand>
</feature>
<dbReference type="PANTHER" id="PTHR21342:SF1">
    <property type="entry name" value="PHOSPHOPANTETHEINE ADENYLYLTRANSFERASE"/>
    <property type="match status" value="1"/>
</dbReference>
<feature type="binding site" evidence="9">
    <location>
        <position position="97"/>
    </location>
    <ligand>
        <name>ATP</name>
        <dbReference type="ChEBI" id="CHEBI:30616"/>
    </ligand>
</feature>
<feature type="site" description="Transition state stabilizer" evidence="9">
    <location>
        <position position="16"/>
    </location>
</feature>
<dbReference type="NCBIfam" id="TIGR00125">
    <property type="entry name" value="cyt_tran_rel"/>
    <property type="match status" value="1"/>
</dbReference>
<keyword evidence="6 9" id="KW-0460">Magnesium</keyword>
<feature type="binding site" evidence="9">
    <location>
        <position position="86"/>
    </location>
    <ligand>
        <name>substrate</name>
    </ligand>
</feature>
<keyword evidence="1 9" id="KW-0963">Cytoplasm</keyword>
<evidence type="ECO:0000256" key="9">
    <source>
        <dbReference type="HAMAP-Rule" id="MF_00151"/>
    </source>
</evidence>
<comment type="pathway">
    <text evidence="9">Cofactor biosynthesis; coenzyme A biosynthesis; CoA from (R)-pantothenate: step 4/5.</text>
</comment>
<dbReference type="PRINTS" id="PR01020">
    <property type="entry name" value="LPSBIOSNTHSS"/>
</dbReference>
<keyword evidence="12" id="KW-1185">Reference proteome</keyword>
<feature type="binding site" evidence="9">
    <location>
        <position position="8"/>
    </location>
    <ligand>
        <name>substrate</name>
    </ligand>
</feature>
<dbReference type="Proteomes" id="UP000823123">
    <property type="component" value="Unassembled WGS sequence"/>
</dbReference>
<gene>
    <name evidence="9 11" type="primary">coaD</name>
    <name evidence="11" type="ORF">IBJ83_07205</name>
</gene>
<dbReference type="NCBIfam" id="TIGR01510">
    <property type="entry name" value="coaD_prev_kdtB"/>
    <property type="match status" value="1"/>
</dbReference>
<proteinExistence type="inferred from homology"/>
<dbReference type="HAMAP" id="MF_00151">
    <property type="entry name" value="PPAT_bact"/>
    <property type="match status" value="1"/>
</dbReference>
<evidence type="ECO:0000256" key="8">
    <source>
        <dbReference type="ARBA" id="ARBA00029346"/>
    </source>
</evidence>
<sequence length="159" mass="18160">MKVVFPGSFDPITKGHKSIILKILDIFKSVDVVVLNNINKNHLFSIEERKDIILNIFKNYENVRVNTYNGLLANYVKENDVNLLVRGVRNSLDFESEKINAKVNKELCGVETLLLFSESSDECISSSVVKDVFLNGGNVDLYVDKIVLDMLYRKFRRNG</sequence>
<dbReference type="InterPro" id="IPR001980">
    <property type="entry name" value="PPAT"/>
</dbReference>
<reference evidence="11 12" key="1">
    <citation type="submission" date="2020-09" db="EMBL/GenBank/DDBJ databases">
        <title>Parvimonas S3374 sp. nov.</title>
        <authorList>
            <person name="Buhl M."/>
        </authorList>
    </citation>
    <scope>NUCLEOTIDE SEQUENCE [LARGE SCALE GENOMIC DNA]</scope>
    <source>
        <strain evidence="11 12">S3374</strain>
    </source>
</reference>
<evidence type="ECO:0000259" key="10">
    <source>
        <dbReference type="Pfam" id="PF01467"/>
    </source>
</evidence>
<evidence type="ECO:0000256" key="4">
    <source>
        <dbReference type="ARBA" id="ARBA00022741"/>
    </source>
</evidence>
<evidence type="ECO:0000256" key="1">
    <source>
        <dbReference type="ARBA" id="ARBA00022490"/>
    </source>
</evidence>
<name>A0ABS1CAF6_9FIRM</name>
<dbReference type="EMBL" id="JACVDA010000023">
    <property type="protein sequence ID" value="MBK1469087.1"/>
    <property type="molecule type" value="Genomic_DNA"/>
</dbReference>
<feature type="binding site" evidence="9">
    <location>
        <position position="16"/>
    </location>
    <ligand>
        <name>ATP</name>
        <dbReference type="ChEBI" id="CHEBI:30616"/>
    </ligand>
</feature>
<dbReference type="EC" id="2.7.7.3" evidence="9"/>
<dbReference type="Pfam" id="PF01467">
    <property type="entry name" value="CTP_transf_like"/>
    <property type="match status" value="1"/>
</dbReference>
<comment type="similarity">
    <text evidence="9">Belongs to the bacterial CoaD family.</text>
</comment>
<accession>A0ABS1CAF6</accession>
<feature type="binding site" evidence="9">
    <location>
        <begin position="8"/>
        <end position="9"/>
    </location>
    <ligand>
        <name>ATP</name>
        <dbReference type="ChEBI" id="CHEBI:30616"/>
    </ligand>
</feature>
<evidence type="ECO:0000256" key="7">
    <source>
        <dbReference type="ARBA" id="ARBA00022993"/>
    </source>
</evidence>
<keyword evidence="2 9" id="KW-0808">Transferase</keyword>
<comment type="subunit">
    <text evidence="9">Homohexamer.</text>
</comment>
<evidence type="ECO:0000256" key="3">
    <source>
        <dbReference type="ARBA" id="ARBA00022695"/>
    </source>
</evidence>
<dbReference type="RefSeq" id="WP_201275936.1">
    <property type="nucleotide sequence ID" value="NZ_JACVDA010000023.1"/>
</dbReference>
<keyword evidence="5 9" id="KW-0067">ATP-binding</keyword>
<evidence type="ECO:0000256" key="5">
    <source>
        <dbReference type="ARBA" id="ARBA00022840"/>
    </source>
</evidence>
<organism evidence="11 12">
    <name type="scientific">Parvimonas parva</name>
    <dbReference type="NCBI Taxonomy" id="2769485"/>
    <lineage>
        <taxon>Bacteria</taxon>
        <taxon>Bacillati</taxon>
        <taxon>Bacillota</taxon>
        <taxon>Tissierellia</taxon>
        <taxon>Tissierellales</taxon>
        <taxon>Peptoniphilaceae</taxon>
        <taxon>Parvimonas</taxon>
    </lineage>
</organism>
<feature type="binding site" evidence="9">
    <location>
        <begin position="121"/>
        <end position="127"/>
    </location>
    <ligand>
        <name>ATP</name>
        <dbReference type="ChEBI" id="CHEBI:30616"/>
    </ligand>
</feature>
<comment type="subcellular location">
    <subcellularLocation>
        <location evidence="9">Cytoplasm</location>
    </subcellularLocation>
</comment>
<protein>
    <recommendedName>
        <fullName evidence="9">Phosphopantetheine adenylyltransferase</fullName>
        <ecNumber evidence="9">2.7.7.3</ecNumber>
    </recommendedName>
    <alternativeName>
        <fullName evidence="9">Dephospho-CoA pyrophosphorylase</fullName>
    </alternativeName>
    <alternativeName>
        <fullName evidence="9">Pantetheine-phosphate adenylyltransferase</fullName>
        <shortName evidence="9">PPAT</shortName>
    </alternativeName>
</protein>
<feature type="binding site" evidence="9">
    <location>
        <begin position="87"/>
        <end position="89"/>
    </location>
    <ligand>
        <name>ATP</name>
        <dbReference type="ChEBI" id="CHEBI:30616"/>
    </ligand>
</feature>
<comment type="caution">
    <text evidence="11">The sequence shown here is derived from an EMBL/GenBank/DDBJ whole genome shotgun (WGS) entry which is preliminary data.</text>
</comment>
<dbReference type="Gene3D" id="3.40.50.620">
    <property type="entry name" value="HUPs"/>
    <property type="match status" value="1"/>
</dbReference>
<dbReference type="SUPFAM" id="SSF52374">
    <property type="entry name" value="Nucleotidylyl transferase"/>
    <property type="match status" value="1"/>
</dbReference>